<proteinExistence type="predicted"/>
<dbReference type="PANTHER" id="PTHR47642">
    <property type="entry name" value="ATP-DEPENDENT DNA HELICASE"/>
    <property type="match status" value="1"/>
</dbReference>
<dbReference type="InterPro" id="IPR010285">
    <property type="entry name" value="DNA_helicase_pif1-like_DEAD"/>
</dbReference>
<dbReference type="GO" id="GO:0003678">
    <property type="term" value="F:DNA helicase activity"/>
    <property type="evidence" value="ECO:0007669"/>
    <property type="project" value="InterPro"/>
</dbReference>
<evidence type="ECO:0000313" key="3">
    <source>
        <dbReference type="EMBL" id="MBJ7544573.1"/>
    </source>
</evidence>
<feature type="region of interest" description="Disordered" evidence="1">
    <location>
        <begin position="454"/>
        <end position="474"/>
    </location>
</feature>
<feature type="compositionally biased region" description="Low complexity" evidence="1">
    <location>
        <begin position="454"/>
        <end position="473"/>
    </location>
</feature>
<dbReference type="Proteomes" id="UP000623250">
    <property type="component" value="Unassembled WGS sequence"/>
</dbReference>
<dbReference type="CDD" id="cd18809">
    <property type="entry name" value="SF1_C_RecD"/>
    <property type="match status" value="1"/>
</dbReference>
<evidence type="ECO:0000259" key="2">
    <source>
        <dbReference type="SMART" id="SM00382"/>
    </source>
</evidence>
<feature type="domain" description="AAA+ ATPase" evidence="2">
    <location>
        <begin position="12"/>
        <end position="243"/>
    </location>
</feature>
<reference evidence="3 4" key="1">
    <citation type="submission" date="2020-12" db="EMBL/GenBank/DDBJ databases">
        <title>Revised draft genomes of Rhodomicrobium vannielii ATCC 17100 and Rhodomicrobium udaipurense JA643.</title>
        <authorList>
            <person name="Conners E.M."/>
            <person name="Davenport E.J."/>
            <person name="Bose A."/>
        </authorList>
    </citation>
    <scope>NUCLEOTIDE SEQUENCE [LARGE SCALE GENOMIC DNA]</scope>
    <source>
        <strain evidence="3 4">JA643</strain>
    </source>
</reference>
<dbReference type="InterPro" id="IPR051055">
    <property type="entry name" value="PIF1_helicase"/>
</dbReference>
<protein>
    <submittedName>
        <fullName evidence="3">AAA family ATPase</fullName>
    </submittedName>
</protein>
<dbReference type="Gene3D" id="1.10.10.60">
    <property type="entry name" value="Homeodomain-like"/>
    <property type="match status" value="1"/>
</dbReference>
<comment type="caution">
    <text evidence="3">The sequence shown here is derived from an EMBL/GenBank/DDBJ whole genome shotgun (WGS) entry which is preliminary data.</text>
</comment>
<keyword evidence="4" id="KW-1185">Reference proteome</keyword>
<dbReference type="SMART" id="SM00382">
    <property type="entry name" value="AAA"/>
    <property type="match status" value="1"/>
</dbReference>
<dbReference type="InterPro" id="IPR003593">
    <property type="entry name" value="AAA+_ATPase"/>
</dbReference>
<dbReference type="GO" id="GO:0000723">
    <property type="term" value="P:telomere maintenance"/>
    <property type="evidence" value="ECO:0007669"/>
    <property type="project" value="InterPro"/>
</dbReference>
<name>A0A8I1KM28_9HYPH</name>
<sequence>MRQDEALQILKSGASAFLTGEPGSGKSYIASRFVGYLRREGIAVSVTASTGIAAAQLGGMTVHAWSGIGTRSTLSRSDLDFIARNRRVTDRIKKTRVLIIDEVSMLSGQTLTAVSQVCQYVRKSPAPFGGIQTVFVGDFFQLPPVVRRDEHPGAETESQDEADASPFAYASRAWRDLDPAICYLTEQHRQTDREFSELLGAIRSNACRREHLEILGSRKPTRETLPHGITRLYTHNMDVDRINYAELMKLPGEPNVFLMSTMGDKVLSEGLKRGCLSPEELALKLGAVVMFTKNDPEGRFVNGTLGVVCNFDRDGGWPVVETKSGFTVTAKPAEWKVQEDDAVKAGIEQVPLRLAWAITVHKSQGMSLDAALMDLSNAFEYGQGYVALSRVRALGGLHLLGWNERALRVHPEALAKDADFREASEGESDRLAAQGAEAIEALRVSNLRDMKGLPAGPAAAPHTATAAQPAPTADADHGRIANAYKKWSEEEEADVSTRYKRGESVKAIAAAVGRQEGGIRARLVKLGLIMK</sequence>
<organism evidence="3 4">
    <name type="scientific">Rhodomicrobium udaipurense</name>
    <dbReference type="NCBI Taxonomy" id="1202716"/>
    <lineage>
        <taxon>Bacteria</taxon>
        <taxon>Pseudomonadati</taxon>
        <taxon>Pseudomonadota</taxon>
        <taxon>Alphaproteobacteria</taxon>
        <taxon>Hyphomicrobiales</taxon>
        <taxon>Hyphomicrobiaceae</taxon>
        <taxon>Rhodomicrobium</taxon>
    </lineage>
</organism>
<dbReference type="InterPro" id="IPR027417">
    <property type="entry name" value="P-loop_NTPase"/>
</dbReference>
<dbReference type="AlphaFoldDB" id="A0A8I1KM28"/>
<dbReference type="EMBL" id="JAEMUK010000079">
    <property type="protein sequence ID" value="MBJ7544573.1"/>
    <property type="molecule type" value="Genomic_DNA"/>
</dbReference>
<dbReference type="RefSeq" id="WP_037232462.1">
    <property type="nucleotide sequence ID" value="NZ_JAEMUK010000079.1"/>
</dbReference>
<dbReference type="Gene3D" id="3.40.50.300">
    <property type="entry name" value="P-loop containing nucleotide triphosphate hydrolases"/>
    <property type="match status" value="1"/>
</dbReference>
<dbReference type="SUPFAM" id="SSF52540">
    <property type="entry name" value="P-loop containing nucleoside triphosphate hydrolases"/>
    <property type="match status" value="2"/>
</dbReference>
<dbReference type="Pfam" id="PF05970">
    <property type="entry name" value="PIF1"/>
    <property type="match status" value="1"/>
</dbReference>
<dbReference type="GO" id="GO:0006281">
    <property type="term" value="P:DNA repair"/>
    <property type="evidence" value="ECO:0007669"/>
    <property type="project" value="InterPro"/>
</dbReference>
<gene>
    <name evidence="3" type="ORF">JDN41_13540</name>
</gene>
<accession>A0A8I1KM28</accession>
<dbReference type="PANTHER" id="PTHR47642:SF5">
    <property type="entry name" value="ATP-DEPENDENT DNA HELICASE"/>
    <property type="match status" value="1"/>
</dbReference>
<evidence type="ECO:0000256" key="1">
    <source>
        <dbReference type="SAM" id="MobiDB-lite"/>
    </source>
</evidence>
<evidence type="ECO:0000313" key="4">
    <source>
        <dbReference type="Proteomes" id="UP000623250"/>
    </source>
</evidence>